<proteinExistence type="predicted"/>
<protein>
    <submittedName>
        <fullName evidence="1">Uncharacterized protein</fullName>
    </submittedName>
</protein>
<organism evidence="1 2">
    <name type="scientific">Asanoa ferruginea</name>
    <dbReference type="NCBI Taxonomy" id="53367"/>
    <lineage>
        <taxon>Bacteria</taxon>
        <taxon>Bacillati</taxon>
        <taxon>Actinomycetota</taxon>
        <taxon>Actinomycetes</taxon>
        <taxon>Micromonosporales</taxon>
        <taxon>Micromonosporaceae</taxon>
        <taxon>Asanoa</taxon>
    </lineage>
</organism>
<evidence type="ECO:0000313" key="1">
    <source>
        <dbReference type="EMBL" id="REG00567.1"/>
    </source>
</evidence>
<evidence type="ECO:0000313" key="2">
    <source>
        <dbReference type="Proteomes" id="UP000256913"/>
    </source>
</evidence>
<dbReference type="AlphaFoldDB" id="A0A3D9ZT51"/>
<dbReference type="Proteomes" id="UP000256913">
    <property type="component" value="Unassembled WGS sequence"/>
</dbReference>
<dbReference type="EMBL" id="QUMQ01000001">
    <property type="protein sequence ID" value="REG00567.1"/>
    <property type="molecule type" value="Genomic_DNA"/>
</dbReference>
<dbReference type="RefSeq" id="WP_116072194.1">
    <property type="nucleotide sequence ID" value="NZ_BONB01000011.1"/>
</dbReference>
<sequence>MGRIREWLARYAPAEAAGITGALLAAAAVDSPEAAAVAGTIGETIGFYTMIFVRDLRAGNRPGRVVRDMVVEFGPAEVLDTLLVRPGAMYLATRALGTATSGVVAGKLAADAVFYTIAIIGYELRRQRVDASKDLTGQQPPG</sequence>
<reference evidence="1 2" key="1">
    <citation type="submission" date="2018-08" db="EMBL/GenBank/DDBJ databases">
        <title>Sequencing the genomes of 1000 actinobacteria strains.</title>
        <authorList>
            <person name="Klenk H.-P."/>
        </authorList>
    </citation>
    <scope>NUCLEOTIDE SEQUENCE [LARGE SCALE GENOMIC DNA]</scope>
    <source>
        <strain evidence="1 2">DSM 44099</strain>
    </source>
</reference>
<accession>A0A3D9ZT51</accession>
<name>A0A3D9ZT51_9ACTN</name>
<keyword evidence="2" id="KW-1185">Reference proteome</keyword>
<comment type="caution">
    <text evidence="1">The sequence shown here is derived from an EMBL/GenBank/DDBJ whole genome shotgun (WGS) entry which is preliminary data.</text>
</comment>
<dbReference type="OrthoDB" id="1352523at2"/>
<gene>
    <name evidence="1" type="ORF">DFJ67_6621</name>
</gene>